<keyword evidence="3 5" id="KW-1133">Transmembrane helix</keyword>
<keyword evidence="7" id="KW-1185">Reference proteome</keyword>
<feature type="transmembrane region" description="Helical" evidence="5">
    <location>
        <begin position="206"/>
        <end position="225"/>
    </location>
</feature>
<dbReference type="Pfam" id="PF01925">
    <property type="entry name" value="TauE"/>
    <property type="match status" value="1"/>
</dbReference>
<evidence type="ECO:0000256" key="4">
    <source>
        <dbReference type="ARBA" id="ARBA00023136"/>
    </source>
</evidence>
<dbReference type="RefSeq" id="WP_050611458.1">
    <property type="nucleotide sequence ID" value="NZ_AYYP01000001.1"/>
</dbReference>
<evidence type="ECO:0000256" key="1">
    <source>
        <dbReference type="ARBA" id="ARBA00004141"/>
    </source>
</evidence>
<name>A0A0R2AJ04_9LACO</name>
<evidence type="ECO:0000256" key="2">
    <source>
        <dbReference type="ARBA" id="ARBA00022692"/>
    </source>
</evidence>
<evidence type="ECO:0000313" key="6">
    <source>
        <dbReference type="EMBL" id="KRM66482.1"/>
    </source>
</evidence>
<evidence type="ECO:0000256" key="3">
    <source>
        <dbReference type="ARBA" id="ARBA00022989"/>
    </source>
</evidence>
<sequence length="288" mass="31241">MLTILLTAIVIINLLFIYTLVKDLIKHKDEVMSEPASTIWTPIAQVIIYFLSTFGISDFAISTALYPKAKWVSMKKLPGTLNTQCVIPVFVMALAYINSISVGVTTLLVCIVCQVIGAYVGPYFVVKLPEKVIKNFVVVGLLVASLLILAGKFNWIPANGTATELTGTKLVLTGLLMFVYGALNNIGIGSYALTMATVYAMGMNPAAAFPIMMGACTFSVSIGSMQFIKLQDYSRKITMMSVFGVIGVLIAVFLVKSLNTQMLQWVVLVVLLYSAVSLFMAGRKESEA</sequence>
<feature type="transmembrane region" description="Helical" evidence="5">
    <location>
        <begin position="262"/>
        <end position="282"/>
    </location>
</feature>
<dbReference type="AlphaFoldDB" id="A0A0R2AJ04"/>
<feature type="transmembrane region" description="Helical" evidence="5">
    <location>
        <begin position="170"/>
        <end position="194"/>
    </location>
</feature>
<comment type="caution">
    <text evidence="6">The sequence shown here is derived from an EMBL/GenBank/DDBJ whole genome shotgun (WGS) entry which is preliminary data.</text>
</comment>
<protein>
    <recommendedName>
        <fullName evidence="5">Probable membrane transporter protein</fullName>
    </recommendedName>
</protein>
<keyword evidence="4 5" id="KW-0472">Membrane</keyword>
<comment type="similarity">
    <text evidence="5">Belongs to the 4-toluene sulfonate uptake permease (TSUP) (TC 2.A.102) family.</text>
</comment>
<organism evidence="6 7">
    <name type="scientific">Ligilactobacillus agilis DSM 20509</name>
    <dbReference type="NCBI Taxonomy" id="1423718"/>
    <lineage>
        <taxon>Bacteria</taxon>
        <taxon>Bacillati</taxon>
        <taxon>Bacillota</taxon>
        <taxon>Bacilli</taxon>
        <taxon>Lactobacillales</taxon>
        <taxon>Lactobacillaceae</taxon>
        <taxon>Ligilactobacillus</taxon>
    </lineage>
</organism>
<feature type="transmembrane region" description="Helical" evidence="5">
    <location>
        <begin position="104"/>
        <end position="126"/>
    </location>
</feature>
<dbReference type="PANTHER" id="PTHR43483">
    <property type="entry name" value="MEMBRANE TRANSPORTER PROTEIN HI_0806-RELATED"/>
    <property type="match status" value="1"/>
</dbReference>
<dbReference type="PANTHER" id="PTHR43483:SF3">
    <property type="entry name" value="MEMBRANE TRANSPORTER PROTEIN HI_0806-RELATED"/>
    <property type="match status" value="1"/>
</dbReference>
<gene>
    <name evidence="6" type="ORF">FC14_GL001987</name>
</gene>
<feature type="transmembrane region" description="Helical" evidence="5">
    <location>
        <begin position="6"/>
        <end position="25"/>
    </location>
</feature>
<keyword evidence="5" id="KW-1003">Cell membrane</keyword>
<feature type="transmembrane region" description="Helical" evidence="5">
    <location>
        <begin position="46"/>
        <end position="67"/>
    </location>
</feature>
<dbReference type="InterPro" id="IPR002781">
    <property type="entry name" value="TM_pro_TauE-like"/>
</dbReference>
<comment type="subcellular location">
    <subcellularLocation>
        <location evidence="5">Cell membrane</location>
        <topology evidence="5">Multi-pass membrane protein</topology>
    </subcellularLocation>
    <subcellularLocation>
        <location evidence="1">Membrane</location>
        <topology evidence="1">Multi-pass membrane protein</topology>
    </subcellularLocation>
</comment>
<dbReference type="OrthoDB" id="357960at2"/>
<dbReference type="EMBL" id="AYYP01000001">
    <property type="protein sequence ID" value="KRM66482.1"/>
    <property type="molecule type" value="Genomic_DNA"/>
</dbReference>
<keyword evidence="2 5" id="KW-0812">Transmembrane</keyword>
<proteinExistence type="inferred from homology"/>
<reference evidence="6 7" key="1">
    <citation type="journal article" date="2015" name="Genome Announc.">
        <title>Expanding the biotechnology potential of lactobacilli through comparative genomics of 213 strains and associated genera.</title>
        <authorList>
            <person name="Sun Z."/>
            <person name="Harris H.M."/>
            <person name="McCann A."/>
            <person name="Guo C."/>
            <person name="Argimon S."/>
            <person name="Zhang W."/>
            <person name="Yang X."/>
            <person name="Jeffery I.B."/>
            <person name="Cooney J.C."/>
            <person name="Kagawa T.F."/>
            <person name="Liu W."/>
            <person name="Song Y."/>
            <person name="Salvetti E."/>
            <person name="Wrobel A."/>
            <person name="Rasinkangas P."/>
            <person name="Parkhill J."/>
            <person name="Rea M.C."/>
            <person name="O'Sullivan O."/>
            <person name="Ritari J."/>
            <person name="Douillard F.P."/>
            <person name="Paul Ross R."/>
            <person name="Yang R."/>
            <person name="Briner A.E."/>
            <person name="Felis G.E."/>
            <person name="de Vos W.M."/>
            <person name="Barrangou R."/>
            <person name="Klaenhammer T.R."/>
            <person name="Caufield P.W."/>
            <person name="Cui Y."/>
            <person name="Zhang H."/>
            <person name="O'Toole P.W."/>
        </authorList>
    </citation>
    <scope>NUCLEOTIDE SEQUENCE [LARGE SCALE GENOMIC DNA]</scope>
    <source>
        <strain evidence="6 7">DSM 20509</strain>
    </source>
</reference>
<evidence type="ECO:0000313" key="7">
    <source>
        <dbReference type="Proteomes" id="UP000051008"/>
    </source>
</evidence>
<evidence type="ECO:0000256" key="5">
    <source>
        <dbReference type="RuleBase" id="RU363041"/>
    </source>
</evidence>
<dbReference type="PATRIC" id="fig|1423718.3.peg.2060"/>
<accession>A0A0R2AJ04</accession>
<dbReference type="Proteomes" id="UP000051008">
    <property type="component" value="Unassembled WGS sequence"/>
</dbReference>
<feature type="transmembrane region" description="Helical" evidence="5">
    <location>
        <begin position="237"/>
        <end position="256"/>
    </location>
</feature>
<feature type="transmembrane region" description="Helical" evidence="5">
    <location>
        <begin position="79"/>
        <end position="97"/>
    </location>
</feature>
<feature type="transmembrane region" description="Helical" evidence="5">
    <location>
        <begin position="132"/>
        <end position="150"/>
    </location>
</feature>